<gene>
    <name evidence="4" type="ORF">DFP98_102170</name>
</gene>
<dbReference type="CDD" id="cd13580">
    <property type="entry name" value="PBP2_AlgQ_like_1"/>
    <property type="match status" value="1"/>
</dbReference>
<sequence length="569" mass="62414">MTNMTAGKRKKTLASLVFSLSLVFVSACSGNNGGNGGGSATSASPSASNSASPSSSAETVQAADPFEKYEPPIEITTVRSTSARFKFLEGESLDNNAWSRAYENELGIKVKNVWTIDEAQYQNKMNVTIASGDLPDLMFVSPAQFQQLLESEQIEDLTAAYDRYASPFLRKIMEQDANGLMKKAATIDGKMMGITGFGSIEQGTSVIWLRSDWLKEANLPEPTTFTDVLNIAETFAKAHPGAYGIGLNKDLFGGLATIEGIANAFHAYPKTWVKDASGQLVYGSVQPEMKQALAALQDMYKRGLIDKEFGVKDGNKIAEDIMNNKIGLLYANFWHPLWPLQEAMNMNAAGGMSWKPYPVLSADDQAASPSTNIPVTGYYVVRKGYEHPEAAIKLANLQLKNAWSDEAQAEIYNTDKDQTPFYLYPTISMEPPSKNLEAGLAVTEAYMAKDPSKLNEEQKGYYDNVVAYLDNGDIKSFGNALIFGPGGSETEVLKKYVEGNRMKIGEFYGAPVPTQQMKQATLDKLELETFTKIVVGESSIDEFDSFVEKWHKLGGEQITSEINEWKAAH</sequence>
<feature type="region of interest" description="Disordered" evidence="2">
    <location>
        <begin position="34"/>
        <end position="66"/>
    </location>
</feature>
<dbReference type="EMBL" id="QRDZ01000002">
    <property type="protein sequence ID" value="RED87690.1"/>
    <property type="molecule type" value="Genomic_DNA"/>
</dbReference>
<feature type="compositionally biased region" description="Low complexity" evidence="2">
    <location>
        <begin position="40"/>
        <end position="57"/>
    </location>
</feature>
<reference evidence="4 5" key="1">
    <citation type="submission" date="2018-07" db="EMBL/GenBank/DDBJ databases">
        <title>Genomic Encyclopedia of Type Strains, Phase III (KMG-III): the genomes of soil and plant-associated and newly described type strains.</title>
        <authorList>
            <person name="Whitman W."/>
        </authorList>
    </citation>
    <scope>NUCLEOTIDE SEQUENCE [LARGE SCALE GENOMIC DNA]</scope>
    <source>
        <strain evidence="4 5">CECT 7287</strain>
    </source>
</reference>
<evidence type="ECO:0000313" key="5">
    <source>
        <dbReference type="Proteomes" id="UP000256977"/>
    </source>
</evidence>
<accession>A0A3D9KMI2</accession>
<keyword evidence="5" id="KW-1185">Reference proteome</keyword>
<dbReference type="Proteomes" id="UP000256977">
    <property type="component" value="Unassembled WGS sequence"/>
</dbReference>
<dbReference type="OrthoDB" id="9787283at2"/>
<dbReference type="SUPFAM" id="SSF53850">
    <property type="entry name" value="Periplasmic binding protein-like II"/>
    <property type="match status" value="1"/>
</dbReference>
<evidence type="ECO:0000313" key="4">
    <source>
        <dbReference type="EMBL" id="RED87690.1"/>
    </source>
</evidence>
<keyword evidence="1 3" id="KW-0732">Signal</keyword>
<feature type="chain" id="PRO_5039134651" evidence="3">
    <location>
        <begin position="30"/>
        <end position="569"/>
    </location>
</feature>
<feature type="signal peptide" evidence="3">
    <location>
        <begin position="1"/>
        <end position="29"/>
    </location>
</feature>
<dbReference type="Gene3D" id="3.40.190.10">
    <property type="entry name" value="Periplasmic binding protein-like II"/>
    <property type="match status" value="3"/>
</dbReference>
<dbReference type="PANTHER" id="PTHR43649">
    <property type="entry name" value="ARABINOSE-BINDING PROTEIN-RELATED"/>
    <property type="match status" value="1"/>
</dbReference>
<evidence type="ECO:0000256" key="1">
    <source>
        <dbReference type="ARBA" id="ARBA00022729"/>
    </source>
</evidence>
<organism evidence="4 5">
    <name type="scientific">Cohnella phaseoli</name>
    <dbReference type="NCBI Taxonomy" id="456490"/>
    <lineage>
        <taxon>Bacteria</taxon>
        <taxon>Bacillati</taxon>
        <taxon>Bacillota</taxon>
        <taxon>Bacilli</taxon>
        <taxon>Bacillales</taxon>
        <taxon>Paenibacillaceae</taxon>
        <taxon>Cohnella</taxon>
    </lineage>
</organism>
<dbReference type="RefSeq" id="WP_116059091.1">
    <property type="nucleotide sequence ID" value="NZ_QRDZ01000002.1"/>
</dbReference>
<protein>
    <submittedName>
        <fullName evidence="4">Putative aldouronate transport system substrate-binding protein</fullName>
    </submittedName>
</protein>
<proteinExistence type="predicted"/>
<dbReference type="AlphaFoldDB" id="A0A3D9KMI2"/>
<evidence type="ECO:0000256" key="2">
    <source>
        <dbReference type="SAM" id="MobiDB-lite"/>
    </source>
</evidence>
<dbReference type="PANTHER" id="PTHR43649:SF33">
    <property type="entry name" value="POLYGALACTURONAN_RHAMNOGALACTURONAN-BINDING PROTEIN YTCQ"/>
    <property type="match status" value="1"/>
</dbReference>
<comment type="caution">
    <text evidence="4">The sequence shown here is derived from an EMBL/GenBank/DDBJ whole genome shotgun (WGS) entry which is preliminary data.</text>
</comment>
<name>A0A3D9KMI2_9BACL</name>
<evidence type="ECO:0000256" key="3">
    <source>
        <dbReference type="SAM" id="SignalP"/>
    </source>
</evidence>
<dbReference type="InterPro" id="IPR050490">
    <property type="entry name" value="Bact_solute-bd_prot1"/>
</dbReference>